<dbReference type="Proteomes" id="UP000539075">
    <property type="component" value="Unassembled WGS sequence"/>
</dbReference>
<proteinExistence type="predicted"/>
<gene>
    <name evidence="1" type="ORF">HNQ38_000331</name>
</gene>
<evidence type="ECO:0000313" key="1">
    <source>
        <dbReference type="EMBL" id="MBB5142268.1"/>
    </source>
</evidence>
<dbReference type="RefSeq" id="WP_281377779.1">
    <property type="nucleotide sequence ID" value="NZ_JACHGO010000001.1"/>
</dbReference>
<dbReference type="AlphaFoldDB" id="A0A7W8BYE7"/>
<reference evidence="1 2" key="1">
    <citation type="submission" date="2020-08" db="EMBL/GenBank/DDBJ databases">
        <title>Genomic Encyclopedia of Type Strains, Phase IV (KMG-IV): sequencing the most valuable type-strain genomes for metagenomic binning, comparative biology and taxonomic classification.</title>
        <authorList>
            <person name="Goeker M."/>
        </authorList>
    </citation>
    <scope>NUCLEOTIDE SEQUENCE [LARGE SCALE GENOMIC DNA]</scope>
    <source>
        <strain evidence="1 2">DSM 11275</strain>
    </source>
</reference>
<accession>A0A7W8BYE7</accession>
<comment type="caution">
    <text evidence="1">The sequence shown here is derived from an EMBL/GenBank/DDBJ whole genome shotgun (WGS) entry which is preliminary data.</text>
</comment>
<dbReference type="EMBL" id="JACHGO010000001">
    <property type="protein sequence ID" value="MBB5142268.1"/>
    <property type="molecule type" value="Genomic_DNA"/>
</dbReference>
<name>A0A7W8BYE7_9BACT</name>
<organism evidence="1 2">
    <name type="scientific">Desulfovibrio intestinalis</name>
    <dbReference type="NCBI Taxonomy" id="58621"/>
    <lineage>
        <taxon>Bacteria</taxon>
        <taxon>Pseudomonadati</taxon>
        <taxon>Thermodesulfobacteriota</taxon>
        <taxon>Desulfovibrionia</taxon>
        <taxon>Desulfovibrionales</taxon>
        <taxon>Desulfovibrionaceae</taxon>
        <taxon>Desulfovibrio</taxon>
    </lineage>
</organism>
<evidence type="ECO:0000313" key="2">
    <source>
        <dbReference type="Proteomes" id="UP000539075"/>
    </source>
</evidence>
<keyword evidence="2" id="KW-1185">Reference proteome</keyword>
<sequence>MHTLHARHISSSKIELKDILEGGFLELINNKDQHIKILVRP</sequence>
<protein>
    <submittedName>
        <fullName evidence="1">Uncharacterized protein</fullName>
    </submittedName>
</protein>